<evidence type="ECO:0000256" key="4">
    <source>
        <dbReference type="ARBA" id="ARBA00023136"/>
    </source>
</evidence>
<feature type="transmembrane region" description="Helical" evidence="5">
    <location>
        <begin position="74"/>
        <end position="90"/>
    </location>
</feature>
<dbReference type="PROSITE" id="PS51257">
    <property type="entry name" value="PROKAR_LIPOPROTEIN"/>
    <property type="match status" value="1"/>
</dbReference>
<dbReference type="InterPro" id="IPR007274">
    <property type="entry name" value="Cop_transporter"/>
</dbReference>
<dbReference type="OrthoDB" id="282512at2759"/>
<keyword evidence="2 5" id="KW-0812">Transmembrane</keyword>
<protein>
    <recommendedName>
        <fullName evidence="8">Copper transporter</fullName>
    </recommendedName>
</protein>
<proteinExistence type="predicted"/>
<comment type="caution">
    <text evidence="6">The sequence shown here is derived from an EMBL/GenBank/DDBJ whole genome shotgun (WGS) entry which is preliminary data.</text>
</comment>
<dbReference type="GO" id="GO:0005375">
    <property type="term" value="F:copper ion transmembrane transporter activity"/>
    <property type="evidence" value="ECO:0007669"/>
    <property type="project" value="InterPro"/>
</dbReference>
<sequence>MKAMGHHMYMVAWGACDCSFIFEEWHTDSNQCGYFILGGILTSIFCVFYMFFAQGKDWLLQKHKEHSLFVAYNIFWYFIYMILNIILMLLMMTMNLYVGIFISLGLAIGYFLFNSKKATDLVENCCHY</sequence>
<reference evidence="6 7" key="1">
    <citation type="journal article" date="2015" name="Sci. Rep.">
        <title>Genome of the facultative scuticociliatosis pathogen Pseudocohnilembus persalinus provides insight into its virulence through horizontal gene transfer.</title>
        <authorList>
            <person name="Xiong J."/>
            <person name="Wang G."/>
            <person name="Cheng J."/>
            <person name="Tian M."/>
            <person name="Pan X."/>
            <person name="Warren A."/>
            <person name="Jiang C."/>
            <person name="Yuan D."/>
            <person name="Miao W."/>
        </authorList>
    </citation>
    <scope>NUCLEOTIDE SEQUENCE [LARGE SCALE GENOMIC DNA]</scope>
    <source>
        <strain evidence="6">36N120E</strain>
    </source>
</reference>
<comment type="subcellular location">
    <subcellularLocation>
        <location evidence="1">Membrane</location>
    </subcellularLocation>
</comment>
<dbReference type="GO" id="GO:0016020">
    <property type="term" value="C:membrane"/>
    <property type="evidence" value="ECO:0007669"/>
    <property type="project" value="UniProtKB-SubCell"/>
</dbReference>
<dbReference type="Proteomes" id="UP000054937">
    <property type="component" value="Unassembled WGS sequence"/>
</dbReference>
<evidence type="ECO:0000256" key="3">
    <source>
        <dbReference type="ARBA" id="ARBA00022989"/>
    </source>
</evidence>
<keyword evidence="4 5" id="KW-0472">Membrane</keyword>
<dbReference type="InParanoid" id="A0A0V0Q9S3"/>
<evidence type="ECO:0000256" key="5">
    <source>
        <dbReference type="SAM" id="Phobius"/>
    </source>
</evidence>
<keyword evidence="3 5" id="KW-1133">Transmembrane helix</keyword>
<dbReference type="EMBL" id="LDAU01000223">
    <property type="protein sequence ID" value="KRW98974.1"/>
    <property type="molecule type" value="Genomic_DNA"/>
</dbReference>
<accession>A0A0V0Q9S3</accession>
<dbReference type="OMA" id="VENCCHY"/>
<feature type="transmembrane region" description="Helical" evidence="5">
    <location>
        <begin position="34"/>
        <end position="53"/>
    </location>
</feature>
<evidence type="ECO:0000256" key="1">
    <source>
        <dbReference type="ARBA" id="ARBA00004370"/>
    </source>
</evidence>
<evidence type="ECO:0008006" key="8">
    <source>
        <dbReference type="Google" id="ProtNLM"/>
    </source>
</evidence>
<gene>
    <name evidence="6" type="ORF">PPERSA_11575</name>
</gene>
<evidence type="ECO:0000313" key="7">
    <source>
        <dbReference type="Proteomes" id="UP000054937"/>
    </source>
</evidence>
<dbReference type="AlphaFoldDB" id="A0A0V0Q9S3"/>
<name>A0A0V0Q9S3_PSEPJ</name>
<dbReference type="PANTHER" id="PTHR12483">
    <property type="entry name" value="SOLUTE CARRIER FAMILY 31 COPPER TRANSPORTERS"/>
    <property type="match status" value="1"/>
</dbReference>
<feature type="transmembrane region" description="Helical" evidence="5">
    <location>
        <begin position="96"/>
        <end position="113"/>
    </location>
</feature>
<organism evidence="6 7">
    <name type="scientific">Pseudocohnilembus persalinus</name>
    <name type="common">Ciliate</name>
    <dbReference type="NCBI Taxonomy" id="266149"/>
    <lineage>
        <taxon>Eukaryota</taxon>
        <taxon>Sar</taxon>
        <taxon>Alveolata</taxon>
        <taxon>Ciliophora</taxon>
        <taxon>Intramacronucleata</taxon>
        <taxon>Oligohymenophorea</taxon>
        <taxon>Scuticociliatia</taxon>
        <taxon>Philasterida</taxon>
        <taxon>Pseudocohnilembidae</taxon>
        <taxon>Pseudocohnilembus</taxon>
    </lineage>
</organism>
<keyword evidence="7" id="KW-1185">Reference proteome</keyword>
<evidence type="ECO:0000256" key="2">
    <source>
        <dbReference type="ARBA" id="ARBA00022692"/>
    </source>
</evidence>
<evidence type="ECO:0000313" key="6">
    <source>
        <dbReference type="EMBL" id="KRW98974.1"/>
    </source>
</evidence>